<reference evidence="2 3" key="1">
    <citation type="submission" date="2019-12" db="EMBL/GenBank/DDBJ databases">
        <title>Novel species isolated from a subtropical stream in China.</title>
        <authorList>
            <person name="Lu H."/>
        </authorList>
    </citation>
    <scope>NUCLEOTIDE SEQUENCE [LARGE SCALE GENOMIC DNA]</scope>
    <source>
        <strain evidence="2 3">CY13W</strain>
    </source>
</reference>
<dbReference type="InterPro" id="IPR025282">
    <property type="entry name" value="DUF4214"/>
</dbReference>
<sequence>MAADYTSALQSIYVGYFGRPADPAGLAFYTELYRQAGAPTSVTGISLAYYSNASVKSLIDTFATSAESQALYPGNNNTFINAIYQNLFNRPAEAAGAAYWSDLLDRGVLTRAGAALAIMSGAQGSDMTTVNNKTSVAVSFTASLTTAQLQAAYSGLAPSAAVRSMLGGISGDTDLNTAQSALLGIQATIVDMLAKALRADHLQVMAAAPPTEFVPPLTLADVLGTYRMLPASNDPYASGTMSLRADSASALQYLNQAGTSWNLQADLAHGLLLTDSSNPYAFNKTSGINFKLQFQNGKVVGFRNNDNMYWRDGSAPLQADSADQHLGGYLQASPSAAPPGYTSGYSMYTAIWPLVDPQLGGVNHGLAGTWINPDNEDFTLPLLPPGHPMREATPDSAATNWRTLFQSIEGSAGYWVNTHYRSAQPKFRINGTPNGYVDELSAPGWEFGRDAVAAGNTSSWGLPMGSAGLAQLSNRILVPPDGMTFKAGTAGELLGVSWMALPLTLAKGGATPVGNQSWTLFLKASNYQGPVAFYLPDVWEVMAKSYPTVAGRGLDVRPAQIKTLVMEMQMRYFTGKARNGDQYMRLQRFAFPTDAQGLSYILTDFTLYSRDALFQPFLDWSNGTGAMPAGFAASGAHQPQISTPNFYFGNNQAGLAVQSVSGFEQFVTPKIVPTSGGNVALALQFSAAAKNGVFPEYYQTAGGIALPRDVASVPAETGLKGVSFKVIQSEGWGQELYTSPPSWAKPTAASAPLTATLSDGSTVTYAWYRFIDQPSLQGFGWTQEEKNRLQALVEKIHAGWTGNTALMSPPSVGQLVVLDAAILLTPPAGYEVGYVPIALSQTYY</sequence>
<feature type="domain" description="DUF4214" evidence="1">
    <location>
        <begin position="61"/>
        <end position="120"/>
    </location>
</feature>
<name>A0ABW9VSP4_9BURK</name>
<proteinExistence type="predicted"/>
<dbReference type="RefSeq" id="WP_161040999.1">
    <property type="nucleotide sequence ID" value="NZ_WWCM01000021.1"/>
</dbReference>
<dbReference type="Proteomes" id="UP000478090">
    <property type="component" value="Unassembled WGS sequence"/>
</dbReference>
<gene>
    <name evidence="2" type="ORF">GTP27_20710</name>
</gene>
<protein>
    <submittedName>
        <fullName evidence="2">DUF4214 domain-containing protein</fullName>
    </submittedName>
</protein>
<dbReference type="Pfam" id="PF13946">
    <property type="entry name" value="DUF4214"/>
    <property type="match status" value="1"/>
</dbReference>
<organism evidence="2 3">
    <name type="scientific">Duganella qianjiadongensis</name>
    <dbReference type="NCBI Taxonomy" id="2692176"/>
    <lineage>
        <taxon>Bacteria</taxon>
        <taxon>Pseudomonadati</taxon>
        <taxon>Pseudomonadota</taxon>
        <taxon>Betaproteobacteria</taxon>
        <taxon>Burkholderiales</taxon>
        <taxon>Oxalobacteraceae</taxon>
        <taxon>Telluria group</taxon>
        <taxon>Duganella</taxon>
    </lineage>
</organism>
<accession>A0ABW9VSP4</accession>
<evidence type="ECO:0000313" key="2">
    <source>
        <dbReference type="EMBL" id="MYM41732.1"/>
    </source>
</evidence>
<keyword evidence="3" id="KW-1185">Reference proteome</keyword>
<evidence type="ECO:0000313" key="3">
    <source>
        <dbReference type="Proteomes" id="UP000478090"/>
    </source>
</evidence>
<dbReference type="EMBL" id="WWCM01000021">
    <property type="protein sequence ID" value="MYM41732.1"/>
    <property type="molecule type" value="Genomic_DNA"/>
</dbReference>
<evidence type="ECO:0000259" key="1">
    <source>
        <dbReference type="Pfam" id="PF13946"/>
    </source>
</evidence>
<comment type="caution">
    <text evidence="2">The sequence shown here is derived from an EMBL/GenBank/DDBJ whole genome shotgun (WGS) entry which is preliminary data.</text>
</comment>